<gene>
    <name evidence="2" type="ORF">EZS27_022970</name>
</gene>
<evidence type="ECO:0000313" key="2">
    <source>
        <dbReference type="EMBL" id="KAA6328094.1"/>
    </source>
</evidence>
<dbReference type="Gene3D" id="1.20.120.1560">
    <property type="match status" value="1"/>
</dbReference>
<dbReference type="PANTHER" id="PTHR42974">
    <property type="entry name" value="GLUTAMINE SYNTHETASE"/>
    <property type="match status" value="1"/>
</dbReference>
<name>A0A5J4R464_9ZZZZ</name>
<evidence type="ECO:0000259" key="1">
    <source>
        <dbReference type="PROSITE" id="PS51987"/>
    </source>
</evidence>
<dbReference type="InterPro" id="IPR040577">
    <property type="entry name" value="Gln-synt_C"/>
</dbReference>
<dbReference type="PROSITE" id="PS51987">
    <property type="entry name" value="GS_CATALYTIC"/>
    <property type="match status" value="1"/>
</dbReference>
<dbReference type="InterPro" id="IPR052725">
    <property type="entry name" value="GS_Type-3"/>
</dbReference>
<dbReference type="GO" id="GO:0004356">
    <property type="term" value="F:glutamine synthetase activity"/>
    <property type="evidence" value="ECO:0007669"/>
    <property type="project" value="InterPro"/>
</dbReference>
<organism evidence="2">
    <name type="scientific">termite gut metagenome</name>
    <dbReference type="NCBI Taxonomy" id="433724"/>
    <lineage>
        <taxon>unclassified sequences</taxon>
        <taxon>metagenomes</taxon>
        <taxon>organismal metagenomes</taxon>
    </lineage>
</organism>
<protein>
    <recommendedName>
        <fullName evidence="1">GS catalytic domain-containing protein</fullName>
    </recommendedName>
</protein>
<sequence length="173" mass="20222">SVPLIIDNYLKPESVAMFEAIGVLTKKELEARNEVKWEIYTKKIQIEARVLGDLAMNHIIPVATQYQTDLINNVYKLKKLFPEDKATKLSTKNLELIEEIADRTAFIKEHVDAMIEARKVANKIESERGKAIVYHDKIAPMLEEIRYHIDKLELIVDNQMWTLPKYRELLFIR</sequence>
<accession>A0A5J4R464</accession>
<proteinExistence type="predicted"/>
<feature type="non-terminal residue" evidence="2">
    <location>
        <position position="1"/>
    </location>
</feature>
<dbReference type="Pfam" id="PF18318">
    <property type="entry name" value="Gln-synt_C-ter"/>
    <property type="match status" value="1"/>
</dbReference>
<dbReference type="EMBL" id="SNRY01001876">
    <property type="protein sequence ID" value="KAA6328094.1"/>
    <property type="molecule type" value="Genomic_DNA"/>
</dbReference>
<dbReference type="InterPro" id="IPR008146">
    <property type="entry name" value="Gln_synth_cat_dom"/>
</dbReference>
<reference evidence="2" key="1">
    <citation type="submission" date="2019-03" db="EMBL/GenBank/DDBJ databases">
        <title>Single cell metagenomics reveals metabolic interactions within the superorganism composed of flagellate Streblomastix strix and complex community of Bacteroidetes bacteria on its surface.</title>
        <authorList>
            <person name="Treitli S.C."/>
            <person name="Kolisko M."/>
            <person name="Husnik F."/>
            <person name="Keeling P."/>
            <person name="Hampl V."/>
        </authorList>
    </citation>
    <scope>NUCLEOTIDE SEQUENCE</scope>
    <source>
        <strain evidence="2">STM</strain>
    </source>
</reference>
<feature type="domain" description="GS catalytic" evidence="1">
    <location>
        <begin position="1"/>
        <end position="59"/>
    </location>
</feature>
<dbReference type="PANTHER" id="PTHR42974:SF1">
    <property type="entry name" value="TYPE-3 GLUTAMINE SYNTHETASE"/>
    <property type="match status" value="1"/>
</dbReference>
<dbReference type="AlphaFoldDB" id="A0A5J4R464"/>
<comment type="caution">
    <text evidence="2">The sequence shown here is derived from an EMBL/GenBank/DDBJ whole genome shotgun (WGS) entry which is preliminary data.</text>
</comment>